<accession>Q8KK87</accession>
<name>Q8KK87_PROVU</name>
<reference evidence="1" key="6">
    <citation type="journal article" date="1988" name="Plasmid">
        <title>Nucleotide sequence and copy control function of the extension of the incI region (incI-b) of Rts 1.</title>
        <authorList>
            <person name="Nozue H."/>
            <person name="Tsuchiya K."/>
            <person name="Kamio Y."/>
        </authorList>
    </citation>
    <scope>NUCLEOTIDE SEQUENCE</scope>
    <source>
        <strain evidence="1">UR-75</strain>
        <plasmid evidence="1">Rts1</plasmid>
    </source>
</reference>
<reference evidence="1" key="4">
    <citation type="journal article" date="1985" name="J. Bacteriol.">
        <title>Organization of the Tn6-related kanamycin resistance transposon Tn2680 carrying two copies of IS26 and an IS903 variant, IS903. B.</title>
        <authorList>
            <person name="Mollet B."/>
            <person name="Clerget M."/>
            <person name="Meyer J."/>
            <person name="Iida S."/>
        </authorList>
    </citation>
    <scope>NUCLEOTIDE SEQUENCE</scope>
    <source>
        <strain evidence="1">UR-75</strain>
        <plasmid evidence="1">Rts1</plasmid>
    </source>
</reference>
<gene>
    <name evidence="1" type="primary">orf49</name>
</gene>
<protein>
    <submittedName>
        <fullName evidence="1">Uncharacterized protein</fullName>
    </submittedName>
</protein>
<dbReference type="EMBL" id="AP004237">
    <property type="protein sequence ID" value="BAB93612.1"/>
    <property type="molecule type" value="Genomic_DNA"/>
</dbReference>
<reference evidence="1" key="5">
    <citation type="journal article" date="1988" name="J. Bacteriol.">
        <title>Nucleotide sequence of an Rts1 fragment causing temperature-dependent instability.</title>
        <authorList>
            <person name="Tanaka M."/>
            <person name="Okawa N."/>
            <person name="Mori K."/>
            <person name="Suyama Y."/>
            <person name="Kaji A."/>
        </authorList>
    </citation>
    <scope>NUCLEOTIDE SEQUENCE</scope>
    <source>
        <strain evidence="1">UR-75</strain>
        <plasmid evidence="1">Rts1</plasmid>
    </source>
</reference>
<reference evidence="1" key="9">
    <citation type="journal article" date="1996" name="Biochem. Biophys. Res. Commun.">
        <title>A new plasmid-encoded proteic killer gene system: cloning, sequencing, and analyzing hig locus of plasmid Rts1.</title>
        <authorList>
            <person name="Tian Q.B."/>
            <person name="Ohnishi M."/>
            <person name="Tabuchi A."/>
            <person name="Terawaki Y."/>
        </authorList>
    </citation>
    <scope>NUCLEOTIDE SEQUENCE</scope>
    <source>
        <strain evidence="1">UR-75</strain>
        <plasmid evidence="1">Rts1</plasmid>
    </source>
</reference>
<dbReference type="AlphaFoldDB" id="Q8KK87"/>
<organism evidence="1">
    <name type="scientific">Proteus vulgaris</name>
    <dbReference type="NCBI Taxonomy" id="585"/>
    <lineage>
        <taxon>Bacteria</taxon>
        <taxon>Pseudomonadati</taxon>
        <taxon>Pseudomonadota</taxon>
        <taxon>Gammaproteobacteria</taxon>
        <taxon>Enterobacterales</taxon>
        <taxon>Morganellaceae</taxon>
        <taxon>Proteus</taxon>
    </lineage>
</organism>
<keyword evidence="1" id="KW-0614">Plasmid</keyword>
<geneLocation type="plasmid" evidence="1">
    <name>Rts1</name>
</geneLocation>
<evidence type="ECO:0000313" key="1">
    <source>
        <dbReference type="EMBL" id="BAB93612.1"/>
    </source>
</evidence>
<proteinExistence type="predicted"/>
<reference evidence="1" key="7">
    <citation type="journal article" date="1991" name="J. Bacteriol.">
        <title>Three short fragments of Rts1 DNA are responsible for the temperature-sensitive growth phenotype (Tsg) of host bacteria.</title>
        <authorList>
            <person name="Mochida S."/>
            <person name="Tsuchiya H."/>
            <person name="Mori K."/>
            <person name="Kaji A."/>
        </authorList>
    </citation>
    <scope>NUCLEOTIDE SEQUENCE</scope>
    <source>
        <strain evidence="1">UR-75</strain>
        <plasmid evidence="1">Rts1</plasmid>
    </source>
</reference>
<reference evidence="1" key="1">
    <citation type="journal article" date="1968" name="Nature">
        <title>Temperature sensitivity of cell growth in Escherichia coli associated with the temperature sensitive R(KM) factor.</title>
        <authorList>
            <person name="Terawaki Y."/>
            <person name="Kakizawa Y."/>
            <person name="Takayasu H."/>
            <person name="Yoshikawa M."/>
        </authorList>
    </citation>
    <scope>NUCLEOTIDE SEQUENCE</scope>
    <source>
        <strain evidence="1">UR-75</strain>
        <plasmid evidence="1">Rts1</plasmid>
    </source>
</reference>
<sequence length="137" mass="15347">MTKIPHGQPVSGWWMAYLATCMRKESVMTIKAVAGLASSLGVSEAEATEFAVTTCNLMLQHPELLAGDILHFAQHRTWLENTDKPLVKGEPETESVLMGMRVMIYKLGKHEGPDGKARQMYDMMRRLGYFSVADCLR</sequence>
<reference evidence="1" key="2">
    <citation type="journal article" date="1983" name="J. Bacteriol.">
        <title>Nucleotide sequence of an incompatibility region of mini-Rts1 that contains five direct repeats.</title>
        <authorList>
            <person name="Kamio Y."/>
            <person name="Terawaki Y."/>
        </authorList>
    </citation>
    <scope>NUCLEOTIDE SEQUENCE</scope>
    <source>
        <strain evidence="1">UR-75</strain>
        <plasmid evidence="1">Rts1</plasmid>
    </source>
</reference>
<reference evidence="1" key="8">
    <citation type="journal article" date="1994" name="J. Mol. Biol.">
        <title>Molecular cloning and expression of a novel hydroxymethylcytosine-specific restriction enzyme (PvuRts1I) modulated by glucosylation of DNA.</title>
        <authorList>
            <person name="Janosi L."/>
            <person name="Yonemitsu H."/>
            <person name="Hong H."/>
            <person name="Kaji A."/>
        </authorList>
    </citation>
    <scope>NUCLEOTIDE SEQUENCE</scope>
    <source>
        <strain evidence="1">UR-75</strain>
        <plasmid evidence="1">Rts1</plasmid>
    </source>
</reference>
<reference evidence="1" key="10">
    <citation type="journal article" date="2002" name="J. Bacteriol.">
        <title>Complete nucleotide sequence of plasmid Rts1: implications for evolution of large plasmid Genomes.</title>
        <authorList>
            <person name="Murata T."/>
            <person name="Ohnishi M."/>
            <person name="Ara T."/>
            <person name="Kaneko J."/>
            <person name="Han C.-G."/>
            <person name="Li Y.F."/>
            <person name="Takashima K."/>
            <person name="Nojima H."/>
            <person name="Nakayama K."/>
            <person name="Kaji A."/>
            <person name="Kamio Y."/>
            <person name="Miki T."/>
            <person name="Mori H."/>
            <person name="Ohtsubo E."/>
            <person name="Terawaki Y."/>
            <person name="Hayashi T."/>
        </authorList>
    </citation>
    <scope>NUCLEOTIDE SEQUENCE</scope>
    <source>
        <strain evidence="1">UR-75</strain>
        <plasmid evidence="1">Rts1</plasmid>
    </source>
</reference>
<reference evidence="1" key="3">
    <citation type="journal article" date="1984" name="J. Bacteriol.">
        <title>Complete nucleotide sequence of mini-Rts1 and its copy mutant.</title>
        <authorList>
            <person name="Kamio Y."/>
            <person name="Tabuchi A."/>
            <person name="Itoh Y."/>
            <person name="Katagiri H."/>
            <person name="Terawaki Y."/>
        </authorList>
    </citation>
    <scope>NUCLEOTIDE SEQUENCE</scope>
    <source>
        <strain evidence="1">UR-75</strain>
        <plasmid evidence="1">Rts1</plasmid>
    </source>
</reference>